<keyword evidence="3" id="KW-1185">Reference proteome</keyword>
<evidence type="ECO:0000313" key="3">
    <source>
        <dbReference type="Proteomes" id="UP000807469"/>
    </source>
</evidence>
<keyword evidence="1" id="KW-0472">Membrane</keyword>
<name>A0A9P5YMU0_9AGAR</name>
<proteinExistence type="predicted"/>
<gene>
    <name evidence="2" type="ORF">BDN70DRAFT_567707</name>
</gene>
<evidence type="ECO:0000256" key="1">
    <source>
        <dbReference type="SAM" id="Phobius"/>
    </source>
</evidence>
<sequence length="83" mass="9735">MPLSYDAMLVAIVTFVLCLWMCLYAFCRMEIYFVMIEFCRHFSSMITWPETRSLALSCLLLSFRKVYTYDSNGSYAISVVFSH</sequence>
<comment type="caution">
    <text evidence="2">The sequence shown here is derived from an EMBL/GenBank/DDBJ whole genome shotgun (WGS) entry which is preliminary data.</text>
</comment>
<keyword evidence="1" id="KW-1133">Transmembrane helix</keyword>
<organism evidence="2 3">
    <name type="scientific">Pholiota conissans</name>
    <dbReference type="NCBI Taxonomy" id="109636"/>
    <lineage>
        <taxon>Eukaryota</taxon>
        <taxon>Fungi</taxon>
        <taxon>Dikarya</taxon>
        <taxon>Basidiomycota</taxon>
        <taxon>Agaricomycotina</taxon>
        <taxon>Agaricomycetes</taxon>
        <taxon>Agaricomycetidae</taxon>
        <taxon>Agaricales</taxon>
        <taxon>Agaricineae</taxon>
        <taxon>Strophariaceae</taxon>
        <taxon>Pholiota</taxon>
    </lineage>
</organism>
<evidence type="ECO:0000313" key="2">
    <source>
        <dbReference type="EMBL" id="KAF9471495.1"/>
    </source>
</evidence>
<dbReference type="EMBL" id="MU155676">
    <property type="protein sequence ID" value="KAF9471495.1"/>
    <property type="molecule type" value="Genomic_DNA"/>
</dbReference>
<dbReference type="Proteomes" id="UP000807469">
    <property type="component" value="Unassembled WGS sequence"/>
</dbReference>
<reference evidence="2" key="1">
    <citation type="submission" date="2020-11" db="EMBL/GenBank/DDBJ databases">
        <authorList>
            <consortium name="DOE Joint Genome Institute"/>
            <person name="Ahrendt S."/>
            <person name="Riley R."/>
            <person name="Andreopoulos W."/>
            <person name="Labutti K."/>
            <person name="Pangilinan J."/>
            <person name="Ruiz-Duenas F.J."/>
            <person name="Barrasa J.M."/>
            <person name="Sanchez-Garcia M."/>
            <person name="Camarero S."/>
            <person name="Miyauchi S."/>
            <person name="Serrano A."/>
            <person name="Linde D."/>
            <person name="Babiker R."/>
            <person name="Drula E."/>
            <person name="Ayuso-Fernandez I."/>
            <person name="Pacheco R."/>
            <person name="Padilla G."/>
            <person name="Ferreira P."/>
            <person name="Barriuso J."/>
            <person name="Kellner H."/>
            <person name="Castanera R."/>
            <person name="Alfaro M."/>
            <person name="Ramirez L."/>
            <person name="Pisabarro A.G."/>
            <person name="Kuo A."/>
            <person name="Tritt A."/>
            <person name="Lipzen A."/>
            <person name="He G."/>
            <person name="Yan M."/>
            <person name="Ng V."/>
            <person name="Cullen D."/>
            <person name="Martin F."/>
            <person name="Rosso M.-N."/>
            <person name="Henrissat B."/>
            <person name="Hibbett D."/>
            <person name="Martinez A.T."/>
            <person name="Grigoriev I.V."/>
        </authorList>
    </citation>
    <scope>NUCLEOTIDE SEQUENCE</scope>
    <source>
        <strain evidence="2">CIRM-BRFM 674</strain>
    </source>
</reference>
<dbReference type="AlphaFoldDB" id="A0A9P5YMU0"/>
<accession>A0A9P5YMU0</accession>
<feature type="transmembrane region" description="Helical" evidence="1">
    <location>
        <begin position="6"/>
        <end position="26"/>
    </location>
</feature>
<keyword evidence="1" id="KW-0812">Transmembrane</keyword>
<protein>
    <submittedName>
        <fullName evidence="2">Uncharacterized protein</fullName>
    </submittedName>
</protein>